<dbReference type="SUPFAM" id="SSF51735">
    <property type="entry name" value="NAD(P)-binding Rossmann-fold domains"/>
    <property type="match status" value="1"/>
</dbReference>
<dbReference type="FunFam" id="3.40.50.720:FF:000121">
    <property type="entry name" value="Prostaglandin reductase 2"/>
    <property type="match status" value="1"/>
</dbReference>
<dbReference type="CDD" id="cd05288">
    <property type="entry name" value="PGDH"/>
    <property type="match status" value="1"/>
</dbReference>
<dbReference type="InterPro" id="IPR013149">
    <property type="entry name" value="ADH-like_C"/>
</dbReference>
<dbReference type="PANTHER" id="PTHR43205">
    <property type="entry name" value="PROSTAGLANDIN REDUCTASE"/>
    <property type="match status" value="1"/>
</dbReference>
<dbReference type="Pfam" id="PF16884">
    <property type="entry name" value="ADH_N_2"/>
    <property type="match status" value="1"/>
</dbReference>
<dbReference type="Gene3D" id="3.90.180.10">
    <property type="entry name" value="Medium-chain alcohol dehydrogenases, catalytic domain"/>
    <property type="match status" value="1"/>
</dbReference>
<dbReference type="InterPro" id="IPR036291">
    <property type="entry name" value="NAD(P)-bd_dom_sf"/>
</dbReference>
<proteinExistence type="predicted"/>
<evidence type="ECO:0000313" key="4">
    <source>
        <dbReference type="Proteomes" id="UP000075304"/>
    </source>
</evidence>
<dbReference type="Gene3D" id="3.40.50.720">
    <property type="entry name" value="NAD(P)-binding Rossmann-like Domain"/>
    <property type="match status" value="1"/>
</dbReference>
<dbReference type="SMART" id="SM00829">
    <property type="entry name" value="PKS_ER"/>
    <property type="match status" value="1"/>
</dbReference>
<evidence type="ECO:0000313" key="3">
    <source>
        <dbReference type="EMBL" id="KYC62043.1"/>
    </source>
</evidence>
<dbReference type="InterPro" id="IPR045010">
    <property type="entry name" value="MDR_fam"/>
</dbReference>
<dbReference type="InterPro" id="IPR011032">
    <property type="entry name" value="GroES-like_sf"/>
</dbReference>
<reference evidence="3 4" key="1">
    <citation type="submission" date="2016-01" db="EMBL/GenBank/DDBJ databases">
        <title>Genome Sequences of Twelve Sporeforming Bacillus Species Isolated from Foods.</title>
        <authorList>
            <person name="Berendsen E.M."/>
            <person name="Wells-Bennik M.H."/>
            <person name="Krawcyk A.O."/>
            <person name="De Jong A."/>
            <person name="Holsappel S."/>
            <person name="Eijlander R.T."/>
            <person name="Kuipers O.P."/>
        </authorList>
    </citation>
    <scope>NUCLEOTIDE SEQUENCE [LARGE SCALE GENOMIC DNA]</scope>
    <source>
        <strain evidence="3 4">B4099</strain>
    </source>
</reference>
<sequence>MRVECQYLENLFALFLTAELGNVKLEENGFSGGIFMEGNKKQIRLARRPVGTPTMEDFAFTEAPIGTLGEGEVLIRNVYISVDPYLRGRMEDVKSYIPPFQLNDVIVSGVIGQVVASKSAQFAKGDIVIGSLGWETYSLAHEKMIRKLDPDLAPVTANLGIIGMTGLTAYFGLIDIGKPKSGETVVVSGAAGAVGSAVGQIAKIKGARAVGIAGSEKKCRYLTEALGFDAAINYKTENVGKALKEACPDGVDVYFDNVGGEISDAVFPLLNNFARIPVCGAISAYNKTEPDVGPRVQSYLIKTSSLMQGFTVGHYSSRFKEAGAQLAAWLNEGKLKYEETITEGFDSIIDAFLDLFKGKNIGKQLVKISEFE</sequence>
<dbReference type="EMBL" id="LQYI01000134">
    <property type="protein sequence ID" value="KYC62043.1"/>
    <property type="molecule type" value="Genomic_DNA"/>
</dbReference>
<keyword evidence="1" id="KW-0560">Oxidoreductase</keyword>
<dbReference type="SUPFAM" id="SSF50129">
    <property type="entry name" value="GroES-like"/>
    <property type="match status" value="2"/>
</dbReference>
<dbReference type="PANTHER" id="PTHR43205:SF7">
    <property type="entry name" value="PROSTAGLANDIN REDUCTASE 1"/>
    <property type="match status" value="1"/>
</dbReference>
<gene>
    <name evidence="3" type="ORF">B4099_0937</name>
</gene>
<dbReference type="PATRIC" id="fig|1398.25.peg.1117"/>
<name>A0A150JXN9_HEYCO</name>
<accession>A0A150JXN9</accession>
<dbReference type="GO" id="GO:0016628">
    <property type="term" value="F:oxidoreductase activity, acting on the CH-CH group of donors, NAD or NADP as acceptor"/>
    <property type="evidence" value="ECO:0007669"/>
    <property type="project" value="InterPro"/>
</dbReference>
<evidence type="ECO:0000259" key="2">
    <source>
        <dbReference type="SMART" id="SM00829"/>
    </source>
</evidence>
<feature type="domain" description="Enoyl reductase (ER)" evidence="2">
    <location>
        <begin position="51"/>
        <end position="366"/>
    </location>
</feature>
<dbReference type="InterPro" id="IPR041694">
    <property type="entry name" value="ADH_N_2"/>
</dbReference>
<dbReference type="Pfam" id="PF00107">
    <property type="entry name" value="ADH_zinc_N"/>
    <property type="match status" value="1"/>
</dbReference>
<protein>
    <recommendedName>
        <fullName evidence="2">Enoyl reductase (ER) domain-containing protein</fullName>
    </recommendedName>
</protein>
<dbReference type="Proteomes" id="UP000075304">
    <property type="component" value="Unassembled WGS sequence"/>
</dbReference>
<dbReference type="InterPro" id="IPR020843">
    <property type="entry name" value="ER"/>
</dbReference>
<organism evidence="3 4">
    <name type="scientific">Heyndrickxia coagulans</name>
    <name type="common">Weizmannia coagulans</name>
    <dbReference type="NCBI Taxonomy" id="1398"/>
    <lineage>
        <taxon>Bacteria</taxon>
        <taxon>Bacillati</taxon>
        <taxon>Bacillota</taxon>
        <taxon>Bacilli</taxon>
        <taxon>Bacillales</taxon>
        <taxon>Bacillaceae</taxon>
        <taxon>Heyndrickxia</taxon>
    </lineage>
</organism>
<comment type="caution">
    <text evidence="3">The sequence shown here is derived from an EMBL/GenBank/DDBJ whole genome shotgun (WGS) entry which is preliminary data.</text>
</comment>
<dbReference type="AlphaFoldDB" id="A0A150JXN9"/>
<evidence type="ECO:0000256" key="1">
    <source>
        <dbReference type="ARBA" id="ARBA00023002"/>
    </source>
</evidence>